<dbReference type="Pfam" id="PF13561">
    <property type="entry name" value="adh_short_C2"/>
    <property type="match status" value="1"/>
</dbReference>
<dbReference type="PANTHER" id="PTHR42760:SF83">
    <property type="entry name" value="(3R)-3-HYDROXYACYL-COA DEHYDROGENASE"/>
    <property type="match status" value="1"/>
</dbReference>
<keyword evidence="5" id="KW-1185">Reference proteome</keyword>
<dbReference type="Pfam" id="PF00106">
    <property type="entry name" value="adh_short"/>
    <property type="match status" value="1"/>
</dbReference>
<reference evidence="4" key="1">
    <citation type="submission" date="2020-07" db="EMBL/GenBank/DDBJ databases">
        <authorList>
            <person name="Nazaruddin N."/>
        </authorList>
    </citation>
    <scope>NUCLEOTIDE SEQUENCE</scope>
</reference>
<dbReference type="OrthoDB" id="1888931at2759"/>
<sequence>AGSGIGREVCRILARQGARVIAADRNLKSATNTIASLNDLEHLALNVEVSSEQSIQEAFKRAINKYSTPPTIIVNSAGITRISSSIVNVSSIIGKTGNIGQANYAASKAGVIALTQTASLEFGQFGIRVNAVLPGFIETPMTETVPDNVKQLFIKKIPLHRMGKPEEVAEVITFLASSKSSYINGASIEVTGGLH</sequence>
<evidence type="ECO:0000313" key="5">
    <source>
        <dbReference type="Proteomes" id="UP000752696"/>
    </source>
</evidence>
<dbReference type="InterPro" id="IPR020904">
    <property type="entry name" value="Sc_DH/Rdtase_CS"/>
</dbReference>
<evidence type="ECO:0000256" key="1">
    <source>
        <dbReference type="ARBA" id="ARBA00005194"/>
    </source>
</evidence>
<dbReference type="GO" id="GO:0048038">
    <property type="term" value="F:quinone binding"/>
    <property type="evidence" value="ECO:0007669"/>
    <property type="project" value="TreeGrafter"/>
</dbReference>
<comment type="similarity">
    <text evidence="2">Belongs to the short-chain dehydrogenases/reductases (SDR) family.</text>
</comment>
<evidence type="ECO:0000256" key="3">
    <source>
        <dbReference type="ARBA" id="ARBA00023002"/>
    </source>
</evidence>
<evidence type="ECO:0000256" key="2">
    <source>
        <dbReference type="ARBA" id="ARBA00006484"/>
    </source>
</evidence>
<dbReference type="Proteomes" id="UP000752696">
    <property type="component" value="Unassembled WGS sequence"/>
</dbReference>
<feature type="non-terminal residue" evidence="4">
    <location>
        <position position="1"/>
    </location>
</feature>
<comment type="caution">
    <text evidence="4">The sequence shown here is derived from an EMBL/GenBank/DDBJ whole genome shotgun (WGS) entry which is preliminary data.</text>
</comment>
<gene>
    <name evidence="4" type="ORF">MHI_LOCUS168711</name>
</gene>
<dbReference type="SUPFAM" id="SSF51735">
    <property type="entry name" value="NAD(P)-binding Rossmann-fold domains"/>
    <property type="match status" value="1"/>
</dbReference>
<organism evidence="4 5">
    <name type="scientific">Heterotrigona itama</name>
    <dbReference type="NCBI Taxonomy" id="395501"/>
    <lineage>
        <taxon>Eukaryota</taxon>
        <taxon>Metazoa</taxon>
        <taxon>Ecdysozoa</taxon>
        <taxon>Arthropoda</taxon>
        <taxon>Hexapoda</taxon>
        <taxon>Insecta</taxon>
        <taxon>Pterygota</taxon>
        <taxon>Neoptera</taxon>
        <taxon>Endopterygota</taxon>
        <taxon>Hymenoptera</taxon>
        <taxon>Apocrita</taxon>
        <taxon>Aculeata</taxon>
        <taxon>Apoidea</taxon>
        <taxon>Anthophila</taxon>
        <taxon>Apidae</taxon>
        <taxon>Heterotrigona</taxon>
    </lineage>
</organism>
<dbReference type="PROSITE" id="PS00061">
    <property type="entry name" value="ADH_SHORT"/>
    <property type="match status" value="1"/>
</dbReference>
<dbReference type="Gene3D" id="3.40.50.720">
    <property type="entry name" value="NAD(P)-binding Rossmann-like Domain"/>
    <property type="match status" value="2"/>
</dbReference>
<proteinExistence type="inferred from homology"/>
<dbReference type="GO" id="GO:0006633">
    <property type="term" value="P:fatty acid biosynthetic process"/>
    <property type="evidence" value="ECO:0007669"/>
    <property type="project" value="TreeGrafter"/>
</dbReference>
<dbReference type="AlphaFoldDB" id="A0A6V7GZF0"/>
<name>A0A6V7GZF0_9HYME</name>
<dbReference type="EMBL" id="CAJDYZ010003221">
    <property type="protein sequence ID" value="CAD1469935.1"/>
    <property type="molecule type" value="Genomic_DNA"/>
</dbReference>
<dbReference type="PRINTS" id="PR00081">
    <property type="entry name" value="GDHRDH"/>
</dbReference>
<comment type="pathway">
    <text evidence="1">Lipid metabolism; fatty acid biosynthesis.</text>
</comment>
<keyword evidence="3" id="KW-0560">Oxidoreductase</keyword>
<dbReference type="InterPro" id="IPR036291">
    <property type="entry name" value="NAD(P)-bd_dom_sf"/>
</dbReference>
<accession>A0A6V7GZF0</accession>
<evidence type="ECO:0000313" key="4">
    <source>
        <dbReference type="EMBL" id="CAD1469935.1"/>
    </source>
</evidence>
<dbReference type="PANTHER" id="PTHR42760">
    <property type="entry name" value="SHORT-CHAIN DEHYDROGENASES/REDUCTASES FAMILY MEMBER"/>
    <property type="match status" value="1"/>
</dbReference>
<evidence type="ECO:0008006" key="6">
    <source>
        <dbReference type="Google" id="ProtNLM"/>
    </source>
</evidence>
<dbReference type="InterPro" id="IPR002347">
    <property type="entry name" value="SDR_fam"/>
</dbReference>
<dbReference type="GO" id="GO:0016616">
    <property type="term" value="F:oxidoreductase activity, acting on the CH-OH group of donors, NAD or NADP as acceptor"/>
    <property type="evidence" value="ECO:0007669"/>
    <property type="project" value="TreeGrafter"/>
</dbReference>
<protein>
    <recommendedName>
        <fullName evidence="6">Estradiol 17-beta-dehydrogenase 8</fullName>
    </recommendedName>
</protein>